<name>A0A319FN18_ASPSB</name>
<reference evidence="1 2" key="1">
    <citation type="submission" date="2018-02" db="EMBL/GenBank/DDBJ databases">
        <title>The genomes of Aspergillus section Nigri reveals drivers in fungal speciation.</title>
        <authorList>
            <consortium name="DOE Joint Genome Institute"/>
            <person name="Vesth T.C."/>
            <person name="Nybo J."/>
            <person name="Theobald S."/>
            <person name="Brandl J."/>
            <person name="Frisvad J.C."/>
            <person name="Nielsen K.F."/>
            <person name="Lyhne E.K."/>
            <person name="Kogle M.E."/>
            <person name="Kuo A."/>
            <person name="Riley R."/>
            <person name="Clum A."/>
            <person name="Nolan M."/>
            <person name="Lipzen A."/>
            <person name="Salamov A."/>
            <person name="Henrissat B."/>
            <person name="Wiebenga A."/>
            <person name="De vries R.P."/>
            <person name="Grigoriev I.V."/>
            <person name="Mortensen U.H."/>
            <person name="Andersen M.R."/>
            <person name="Baker S.E."/>
        </authorList>
    </citation>
    <scope>NUCLEOTIDE SEQUENCE [LARGE SCALE GENOMIC DNA]</scope>
    <source>
        <strain evidence="1 2">CBS 121057</strain>
    </source>
</reference>
<dbReference type="Proteomes" id="UP000248423">
    <property type="component" value="Unassembled WGS sequence"/>
</dbReference>
<dbReference type="EMBL" id="KZ826318">
    <property type="protein sequence ID" value="PYI11333.1"/>
    <property type="molecule type" value="Genomic_DNA"/>
</dbReference>
<keyword evidence="2" id="KW-1185">Reference proteome</keyword>
<gene>
    <name evidence="1" type="ORF">BO78DRAFT_393293</name>
</gene>
<organism evidence="1 2">
    <name type="scientific">Aspergillus sclerotiicarbonarius (strain CBS 121057 / IBT 28362)</name>
    <dbReference type="NCBI Taxonomy" id="1448318"/>
    <lineage>
        <taxon>Eukaryota</taxon>
        <taxon>Fungi</taxon>
        <taxon>Dikarya</taxon>
        <taxon>Ascomycota</taxon>
        <taxon>Pezizomycotina</taxon>
        <taxon>Eurotiomycetes</taxon>
        <taxon>Eurotiomycetidae</taxon>
        <taxon>Eurotiales</taxon>
        <taxon>Aspergillaceae</taxon>
        <taxon>Aspergillus</taxon>
        <taxon>Aspergillus subgen. Circumdati</taxon>
    </lineage>
</organism>
<sequence>MADLSPRFKPWYRMASSGAGQQTNLSTVLFILCKMLRALSYDEQPYGISILTSKTTTVIQRPYRTAGRKHRKGCWATGPNPIMPICGPLV</sequence>
<dbReference type="AlphaFoldDB" id="A0A319FN18"/>
<proteinExistence type="predicted"/>
<dbReference type="VEuPathDB" id="FungiDB:BO78DRAFT_393293"/>
<accession>A0A319FN18</accession>
<protein>
    <submittedName>
        <fullName evidence="1">Uncharacterized protein</fullName>
    </submittedName>
</protein>
<evidence type="ECO:0000313" key="2">
    <source>
        <dbReference type="Proteomes" id="UP000248423"/>
    </source>
</evidence>
<evidence type="ECO:0000313" key="1">
    <source>
        <dbReference type="EMBL" id="PYI11333.1"/>
    </source>
</evidence>